<sequence>MSRRVVEKTEGKAVRKVSPRRTQVFRDYIKLSAEFQYRWIWSPRSVGERRTPRPGTQRHVRRE</sequence>
<name>A7F8D6_SCLS1</name>
<organism evidence="1 2">
    <name type="scientific">Sclerotinia sclerotiorum (strain ATCC 18683 / 1980 / Ss-1)</name>
    <name type="common">White mold</name>
    <name type="synonym">Whetzelinia sclerotiorum</name>
    <dbReference type="NCBI Taxonomy" id="665079"/>
    <lineage>
        <taxon>Eukaryota</taxon>
        <taxon>Fungi</taxon>
        <taxon>Dikarya</taxon>
        <taxon>Ascomycota</taxon>
        <taxon>Pezizomycotina</taxon>
        <taxon>Leotiomycetes</taxon>
        <taxon>Helotiales</taxon>
        <taxon>Sclerotiniaceae</taxon>
        <taxon>Sclerotinia</taxon>
    </lineage>
</organism>
<reference evidence="2" key="1">
    <citation type="journal article" date="2011" name="PLoS Genet.">
        <title>Genomic analysis of the necrotrophic fungal pathogens Sclerotinia sclerotiorum and Botrytis cinerea.</title>
        <authorList>
            <person name="Amselem J."/>
            <person name="Cuomo C.A."/>
            <person name="van Kan J.A."/>
            <person name="Viaud M."/>
            <person name="Benito E.P."/>
            <person name="Couloux A."/>
            <person name="Coutinho P.M."/>
            <person name="de Vries R.P."/>
            <person name="Dyer P.S."/>
            <person name="Fillinger S."/>
            <person name="Fournier E."/>
            <person name="Gout L."/>
            <person name="Hahn M."/>
            <person name="Kohn L."/>
            <person name="Lapalu N."/>
            <person name="Plummer K.M."/>
            <person name="Pradier J.M."/>
            <person name="Quevillon E."/>
            <person name="Sharon A."/>
            <person name="Simon A."/>
            <person name="ten Have A."/>
            <person name="Tudzynski B."/>
            <person name="Tudzynski P."/>
            <person name="Wincker P."/>
            <person name="Andrew M."/>
            <person name="Anthouard V."/>
            <person name="Beever R.E."/>
            <person name="Beffa R."/>
            <person name="Benoit I."/>
            <person name="Bouzid O."/>
            <person name="Brault B."/>
            <person name="Chen Z."/>
            <person name="Choquer M."/>
            <person name="Collemare J."/>
            <person name="Cotton P."/>
            <person name="Danchin E.G."/>
            <person name="Da Silva C."/>
            <person name="Gautier A."/>
            <person name="Giraud C."/>
            <person name="Giraud T."/>
            <person name="Gonzalez C."/>
            <person name="Grossetete S."/>
            <person name="Guldener U."/>
            <person name="Henrissat B."/>
            <person name="Howlett B.J."/>
            <person name="Kodira C."/>
            <person name="Kretschmer M."/>
            <person name="Lappartient A."/>
            <person name="Leroch M."/>
            <person name="Levis C."/>
            <person name="Mauceli E."/>
            <person name="Neuveglise C."/>
            <person name="Oeser B."/>
            <person name="Pearson M."/>
            <person name="Poulain J."/>
            <person name="Poussereau N."/>
            <person name="Quesneville H."/>
            <person name="Rascle C."/>
            <person name="Schumacher J."/>
            <person name="Segurens B."/>
            <person name="Sexton A."/>
            <person name="Silva E."/>
            <person name="Sirven C."/>
            <person name="Soanes D.M."/>
            <person name="Talbot N.J."/>
            <person name="Templeton M."/>
            <person name="Yandava C."/>
            <person name="Yarden O."/>
            <person name="Zeng Q."/>
            <person name="Rollins J.A."/>
            <person name="Lebrun M.H."/>
            <person name="Dickman M."/>
        </authorList>
    </citation>
    <scope>NUCLEOTIDE SEQUENCE [LARGE SCALE GENOMIC DNA]</scope>
    <source>
        <strain evidence="2">ATCC 18683 / 1980 / Ss-1</strain>
    </source>
</reference>
<keyword evidence="2" id="KW-1185">Reference proteome</keyword>
<accession>A7F8D6</accession>
<gene>
    <name evidence="1" type="ORF">SS1G_13867</name>
</gene>
<dbReference type="HOGENOM" id="CLU_2887178_0_0_1"/>
<dbReference type="KEGG" id="ssl:SS1G_13867"/>
<dbReference type="AlphaFoldDB" id="A7F8D6"/>
<dbReference type="EMBL" id="CH476647">
    <property type="protein sequence ID" value="EDN99007.1"/>
    <property type="molecule type" value="Genomic_DNA"/>
</dbReference>
<dbReference type="Proteomes" id="UP000001312">
    <property type="component" value="Unassembled WGS sequence"/>
</dbReference>
<dbReference type="RefSeq" id="XP_001585298.1">
    <property type="nucleotide sequence ID" value="XM_001585248.1"/>
</dbReference>
<evidence type="ECO:0000313" key="1">
    <source>
        <dbReference type="EMBL" id="EDN99007.1"/>
    </source>
</evidence>
<dbReference type="GeneID" id="5481370"/>
<protein>
    <submittedName>
        <fullName evidence="1">Uncharacterized protein</fullName>
    </submittedName>
</protein>
<dbReference type="InParanoid" id="A7F8D6"/>
<evidence type="ECO:0000313" key="2">
    <source>
        <dbReference type="Proteomes" id="UP000001312"/>
    </source>
</evidence>
<proteinExistence type="predicted"/>